<keyword evidence="1" id="KW-0256">Endoplasmic reticulum</keyword>
<dbReference type="GO" id="GO:0098826">
    <property type="term" value="C:endoplasmic reticulum tubular network membrane"/>
    <property type="evidence" value="ECO:0007669"/>
    <property type="project" value="UniProtKB-UniRule"/>
</dbReference>
<reference evidence="6" key="1">
    <citation type="submission" date="2016-10" db="EMBL/GenBank/DDBJ databases">
        <authorList>
            <person name="Jeantristanb JTB J.-T."/>
            <person name="Ricardo R."/>
        </authorList>
    </citation>
    <scope>NUCLEOTIDE SEQUENCE [LARGE SCALE GENOMIC DNA]</scope>
</reference>
<dbReference type="GO" id="GO:1903373">
    <property type="term" value="P:positive regulation of endoplasmic reticulum tubular network organization"/>
    <property type="evidence" value="ECO:0007669"/>
    <property type="project" value="UniProtKB-UniRule"/>
</dbReference>
<keyword evidence="1" id="KW-0862">Zinc</keyword>
<dbReference type="PANTHER" id="PTHR22166">
    <property type="entry name" value="ENDOPLASMIC RETICULUM JUNCTION FORMATION PROTEIN LUNAPARK"/>
    <property type="match status" value="1"/>
</dbReference>
<sequence>MGFLNLFRRKPEPDYETVLSALEARIKTREDHLLSIRLRERRANALFITYGIGAWLIYSVVWYTILRYRADGIDKLLRVLPVVAAPVGIVFTKKFMRWFFGRQQEKEIQALKVLKKEQQDKVEELKRKTGYYSTRSLLEKYDEGTKKTVGVSCWFILSVSTRSGSSPFSDDLTSQPNRTPAGSQPSTPARGNFPPLGPVHTPGSNTATPNRSMNPPMPPTMPGPAGSAPQLPLLPPALSSPAPRTLLDKLADALIGANQEDVSPHSKYALICANCYSHNGLVVKEEWDTIQYRCPRCGFFNPRRKKEGGEGDDAEGKGSLGHRRRVKSVHVTHTRRHDSDSDVRRSSATATSGSTVAEEPSASVETGTSEVKSGDDAVMGIGPESEGGETMMREKSGGSLTTARRRGAGARSKRMQEDEYAMDTDP</sequence>
<comment type="function">
    <text evidence="1">Plays a role in determining ER morphology.</text>
</comment>
<evidence type="ECO:0000313" key="5">
    <source>
        <dbReference type="EMBL" id="SCZ99578.1"/>
    </source>
</evidence>
<evidence type="ECO:0000256" key="1">
    <source>
        <dbReference type="RuleBase" id="RU367073"/>
    </source>
</evidence>
<dbReference type="InterPro" id="IPR040115">
    <property type="entry name" value="Lnp"/>
</dbReference>
<feature type="compositionally biased region" description="Low complexity" evidence="3">
    <location>
        <begin position="346"/>
        <end position="357"/>
    </location>
</feature>
<accession>A0A2X0L523</accession>
<dbReference type="AlphaFoldDB" id="A0A2X0L523"/>
<keyword evidence="2" id="KW-0175">Coiled coil</keyword>
<comment type="caution">
    <text evidence="1">Lacks conserved residue(s) required for the propagation of feature annotation.</text>
</comment>
<feature type="region of interest" description="Disordered" evidence="3">
    <location>
        <begin position="301"/>
        <end position="426"/>
    </location>
</feature>
<dbReference type="OrthoDB" id="1725934at2759"/>
<dbReference type="InterPro" id="IPR019273">
    <property type="entry name" value="Lunapark_Znf"/>
</dbReference>
<feature type="compositionally biased region" description="Basic residues" evidence="3">
    <location>
        <begin position="403"/>
        <end position="413"/>
    </location>
</feature>
<keyword evidence="1" id="KW-1133">Transmembrane helix</keyword>
<evidence type="ECO:0000313" key="6">
    <source>
        <dbReference type="Proteomes" id="UP000249723"/>
    </source>
</evidence>
<dbReference type="PANTHER" id="PTHR22166:SF12">
    <property type="entry name" value="ENDOPLASMIC RETICULUM JUNCTION FORMATION PROTEIN LUNAPARK"/>
    <property type="match status" value="1"/>
</dbReference>
<evidence type="ECO:0000256" key="3">
    <source>
        <dbReference type="SAM" id="MobiDB-lite"/>
    </source>
</evidence>
<comment type="similarity">
    <text evidence="1">Belongs to the lunapark family.</text>
</comment>
<feature type="compositionally biased region" description="Basic residues" evidence="3">
    <location>
        <begin position="320"/>
        <end position="336"/>
    </location>
</feature>
<comment type="subcellular location">
    <subcellularLocation>
        <location evidence="1">Endoplasmic reticulum membrane</location>
        <topology evidence="1">Multi-pass membrane protein</topology>
    </subcellularLocation>
</comment>
<feature type="region of interest" description="Disordered" evidence="3">
    <location>
        <begin position="162"/>
        <end position="240"/>
    </location>
</feature>
<feature type="transmembrane region" description="Helical" evidence="1">
    <location>
        <begin position="45"/>
        <end position="65"/>
    </location>
</feature>
<keyword evidence="1" id="KW-0472">Membrane</keyword>
<protein>
    <recommendedName>
        <fullName evidence="1">Endoplasmic reticulum junction formation protein lunapark</fullName>
    </recommendedName>
</protein>
<dbReference type="STRING" id="289078.A0A2X0L523"/>
<organism evidence="5 6">
    <name type="scientific">Microbotryum saponariae</name>
    <dbReference type="NCBI Taxonomy" id="289078"/>
    <lineage>
        <taxon>Eukaryota</taxon>
        <taxon>Fungi</taxon>
        <taxon>Dikarya</taxon>
        <taxon>Basidiomycota</taxon>
        <taxon>Pucciniomycotina</taxon>
        <taxon>Microbotryomycetes</taxon>
        <taxon>Microbotryales</taxon>
        <taxon>Microbotryaceae</taxon>
        <taxon>Microbotryum</taxon>
    </lineage>
</organism>
<keyword evidence="1" id="KW-0863">Zinc-finger</keyword>
<comment type="domain">
    <text evidence="1">The C4-type zinc finger motif is necessary both for its ER three-way tubular junction localization and formation.</text>
</comment>
<dbReference type="GO" id="GO:0071788">
    <property type="term" value="P:endoplasmic reticulum tubular network maintenance"/>
    <property type="evidence" value="ECO:0007669"/>
    <property type="project" value="UniProtKB-UniRule"/>
</dbReference>
<keyword evidence="1" id="KW-0479">Metal-binding</keyword>
<feature type="compositionally biased region" description="Low complexity" evidence="3">
    <location>
        <begin position="223"/>
        <end position="240"/>
    </location>
</feature>
<dbReference type="Pfam" id="PF10058">
    <property type="entry name" value="Zn_ribbon_10"/>
    <property type="match status" value="1"/>
</dbReference>
<evidence type="ECO:0000259" key="4">
    <source>
        <dbReference type="Pfam" id="PF10058"/>
    </source>
</evidence>
<feature type="coiled-coil region" evidence="2">
    <location>
        <begin position="101"/>
        <end position="128"/>
    </location>
</feature>
<feature type="domain" description="Lunapark zinc ribbon" evidence="4">
    <location>
        <begin position="247"/>
        <end position="301"/>
    </location>
</feature>
<dbReference type="Proteomes" id="UP000249723">
    <property type="component" value="Unassembled WGS sequence"/>
</dbReference>
<evidence type="ECO:0000256" key="2">
    <source>
        <dbReference type="SAM" id="Coils"/>
    </source>
</evidence>
<name>A0A2X0L523_9BASI</name>
<feature type="compositionally biased region" description="Polar residues" evidence="3">
    <location>
        <begin position="162"/>
        <end position="189"/>
    </location>
</feature>
<proteinExistence type="inferred from homology"/>
<dbReference type="GO" id="GO:0008270">
    <property type="term" value="F:zinc ion binding"/>
    <property type="evidence" value="ECO:0007669"/>
    <property type="project" value="UniProtKB-KW"/>
</dbReference>
<gene>
    <name evidence="5" type="ORF">BZ3500_MVSOF-1268-A1-R1_CHR3-1G06117</name>
</gene>
<keyword evidence="1" id="KW-0812">Transmembrane</keyword>
<dbReference type="EMBL" id="FMWP01000096">
    <property type="protein sequence ID" value="SCZ99578.1"/>
    <property type="molecule type" value="Genomic_DNA"/>
</dbReference>
<keyword evidence="6" id="KW-1185">Reference proteome</keyword>